<dbReference type="Proteomes" id="UP000472275">
    <property type="component" value="Chromosome 16"/>
</dbReference>
<feature type="compositionally biased region" description="Polar residues" evidence="1">
    <location>
        <begin position="1"/>
        <end position="21"/>
    </location>
</feature>
<dbReference type="GeneTree" id="ENSGT01150000287261"/>
<dbReference type="InParanoid" id="A0A663EIG3"/>
<evidence type="ECO:0000313" key="3">
    <source>
        <dbReference type="Proteomes" id="UP000472275"/>
    </source>
</evidence>
<keyword evidence="3" id="KW-1185">Reference proteome</keyword>
<sequence length="56" mass="6519">MLGSATWLNTADQPMKTSIPSQRKESSKRQHLLFQAWKQERGQELESVESEKTTER</sequence>
<protein>
    <submittedName>
        <fullName evidence="2">Uncharacterized protein</fullName>
    </submittedName>
</protein>
<evidence type="ECO:0000256" key="1">
    <source>
        <dbReference type="SAM" id="MobiDB-lite"/>
    </source>
</evidence>
<reference evidence="2" key="2">
    <citation type="submission" date="2025-09" db="UniProtKB">
        <authorList>
            <consortium name="Ensembl"/>
        </authorList>
    </citation>
    <scope>IDENTIFICATION</scope>
</reference>
<feature type="region of interest" description="Disordered" evidence="1">
    <location>
        <begin position="1"/>
        <end position="31"/>
    </location>
</feature>
<dbReference type="AlphaFoldDB" id="A0A663EIG3"/>
<name>A0A663EIG3_AQUCH</name>
<accession>A0A663EIG3</accession>
<proteinExistence type="predicted"/>
<dbReference type="Ensembl" id="ENSACCT00020012652.1">
    <property type="protein sequence ID" value="ENSACCP00020012102.1"/>
    <property type="gene ID" value="ENSACCG00020008337.1"/>
</dbReference>
<organism evidence="2 3">
    <name type="scientific">Aquila chrysaetos chrysaetos</name>
    <dbReference type="NCBI Taxonomy" id="223781"/>
    <lineage>
        <taxon>Eukaryota</taxon>
        <taxon>Metazoa</taxon>
        <taxon>Chordata</taxon>
        <taxon>Craniata</taxon>
        <taxon>Vertebrata</taxon>
        <taxon>Euteleostomi</taxon>
        <taxon>Archelosauria</taxon>
        <taxon>Archosauria</taxon>
        <taxon>Dinosauria</taxon>
        <taxon>Saurischia</taxon>
        <taxon>Theropoda</taxon>
        <taxon>Coelurosauria</taxon>
        <taxon>Aves</taxon>
        <taxon>Neognathae</taxon>
        <taxon>Neoaves</taxon>
        <taxon>Telluraves</taxon>
        <taxon>Accipitrimorphae</taxon>
        <taxon>Accipitriformes</taxon>
        <taxon>Accipitridae</taxon>
        <taxon>Accipitrinae</taxon>
        <taxon>Aquila</taxon>
    </lineage>
</organism>
<reference evidence="2" key="1">
    <citation type="submission" date="2025-08" db="UniProtKB">
        <authorList>
            <consortium name="Ensembl"/>
        </authorList>
    </citation>
    <scope>IDENTIFICATION</scope>
</reference>
<evidence type="ECO:0000313" key="2">
    <source>
        <dbReference type="Ensembl" id="ENSACCP00020012102.1"/>
    </source>
</evidence>